<evidence type="ECO:0000256" key="2">
    <source>
        <dbReference type="SAM" id="Coils"/>
    </source>
</evidence>
<dbReference type="GO" id="GO:0006508">
    <property type="term" value="P:proteolysis"/>
    <property type="evidence" value="ECO:0007669"/>
    <property type="project" value="InterPro"/>
</dbReference>
<evidence type="ECO:0000256" key="3">
    <source>
        <dbReference type="SAM" id="MobiDB-lite"/>
    </source>
</evidence>
<protein>
    <recommendedName>
        <fullName evidence="4">Calpain catalytic domain-containing protein</fullName>
    </recommendedName>
</protein>
<dbReference type="Pfam" id="PF00648">
    <property type="entry name" value="Peptidase_C2"/>
    <property type="match status" value="1"/>
</dbReference>
<dbReference type="VEuPathDB" id="TriTrypDB:LtaPh_3608000"/>
<comment type="caution">
    <text evidence="5">The sequence shown here is derived from an EMBL/GenBank/DDBJ whole genome shotgun (WGS) entry which is preliminary data.</text>
</comment>
<feature type="region of interest" description="Disordered" evidence="3">
    <location>
        <begin position="1"/>
        <end position="41"/>
    </location>
</feature>
<feature type="coiled-coil region" evidence="2">
    <location>
        <begin position="70"/>
        <end position="102"/>
    </location>
</feature>
<feature type="domain" description="Calpain catalytic" evidence="4">
    <location>
        <begin position="392"/>
        <end position="731"/>
    </location>
</feature>
<comment type="caution">
    <text evidence="1">Lacks conserved residue(s) required for the propagation of feature annotation.</text>
</comment>
<sequence length="1068" mass="116322">MPNFSLPSPPALSTGEIHDGDRGDRNGGARSRQQAQRPQEEERALLEAMLARERVSNTNSLNALRASLQREHLLRTMAEKERQAAQAECKHLRTALRELLAQTPNNRNTESLSSTVPLSIYEEARRLLLRCERTLGDLKALQLRSTDPAGVEAFRRYAIPLLGEIPPAWPPRSPQRSGTEGNNRVPSVRRADGSPRSPSAGRGRAASGSLLLPMEETLTGLEVSELTNLSPDTPCSPRSASRTHQAVTAACGAPSKWREKGHVPPLHTSSNRTGAFDVGGNALSADGRHHPRPAILSPSLPSLETSAEKVLQPWIGPMHEFAGSTPLLAATPAQQLSTEHHTQLSELGREDRIRERDHLLRSLAEEIAKLATSQGLRTASEVAAVCCRRGLHYVDAAFPPVSETLGRDSCAGCRCYSADRRPALVVEWRLRDEIVPRGRKAELLTSAGIDPDSLHCGPLGDFGVVAALAALAESAGAVMSVLASTTSEDEDSGVYVVWLCVHGWWTRVTVDAYLPCVIEENRPVDLYGCSSTTTYDLWAPVCEKALAKVHGGYHLLCTLRAEAAIGSFTGGPVECWDWWHRRSSTALEEMEAAVNTNARGAGVVLLSTFSTAGLHGTFTGQVDVAEALAAYQRLGLRPGASYRVLAVADDAEGEPMILLRNWTRCCEQRDEDQSCCLSDPRFGGGDSRNVSPQRDSKDGIAAAKEVLAKPPSQASAPSSHNDSCVWLSYEKEVLPYFESCHVCFDCRRYHDLRVPIAFSGFRPAIPAQLVRVRVQEGLTRPPHGVTRCPTRLWIGLHQPFSNLGTSVSGHASFPWGLKMTLVGQEEAPVPFEGERGCARPGRRSYILSESFLGEPKEVPAVWMYLELEPFADSAPPPVTNRKNKDDAAPSTTIEFFVVPQMEWIARKDKAHTDRNDGGPGSLGCDVSSPEHWRGVGRQSQHRSLGKGDSLHRTQSDCASDLERAVWHQCSSPHSTNLSEPSFGNATIAVVAVLAEVKESVLVDVVDAPEELRAAVCHDVLDRIDFSDCTVAGTSDHFHSSYLSQVSAATVPEEVRCQLNGRCMPTFSW</sequence>
<evidence type="ECO:0000313" key="6">
    <source>
        <dbReference type="Proteomes" id="UP000419144"/>
    </source>
</evidence>
<dbReference type="PANTHER" id="PTHR10183:SF423">
    <property type="entry name" value="LEUCINE-RICH REPEAT PROTEIN (LRRP)"/>
    <property type="match status" value="1"/>
</dbReference>
<dbReference type="OrthoDB" id="424753at2759"/>
<feature type="region of interest" description="Disordered" evidence="3">
    <location>
        <begin position="225"/>
        <end position="273"/>
    </location>
</feature>
<dbReference type="PROSITE" id="PS50203">
    <property type="entry name" value="CALPAIN_CAT"/>
    <property type="match status" value="1"/>
</dbReference>
<name>A0A640KVI9_LEITA</name>
<organism evidence="5 6">
    <name type="scientific">Leishmania tarentolae</name>
    <name type="common">Sauroleishmania tarentolae</name>
    <dbReference type="NCBI Taxonomy" id="5689"/>
    <lineage>
        <taxon>Eukaryota</taxon>
        <taxon>Discoba</taxon>
        <taxon>Euglenozoa</taxon>
        <taxon>Kinetoplastea</taxon>
        <taxon>Metakinetoplastina</taxon>
        <taxon>Trypanosomatida</taxon>
        <taxon>Trypanosomatidae</taxon>
        <taxon>Leishmaniinae</taxon>
        <taxon>Leishmania</taxon>
        <taxon>lizard Leishmania</taxon>
    </lineage>
</organism>
<dbReference type="InterPro" id="IPR001300">
    <property type="entry name" value="Peptidase_C2_calpain_cat"/>
</dbReference>
<feature type="compositionally biased region" description="Basic and acidic residues" evidence="3">
    <location>
        <begin position="16"/>
        <end position="27"/>
    </location>
</feature>
<feature type="compositionally biased region" description="Polar residues" evidence="3">
    <location>
        <begin position="174"/>
        <end position="185"/>
    </location>
</feature>
<accession>A0A640KVI9</accession>
<feature type="compositionally biased region" description="Polar residues" evidence="3">
    <location>
        <begin position="225"/>
        <end position="246"/>
    </location>
</feature>
<feature type="compositionally biased region" description="Low complexity" evidence="3">
    <location>
        <begin position="28"/>
        <end position="37"/>
    </location>
</feature>
<feature type="region of interest" description="Disordered" evidence="3">
    <location>
        <begin position="910"/>
        <end position="953"/>
    </location>
</feature>
<reference evidence="5" key="1">
    <citation type="submission" date="2019-11" db="EMBL/GenBank/DDBJ databases">
        <title>Leishmania tarentolae CDS.</title>
        <authorList>
            <person name="Goto Y."/>
            <person name="Yamagishi J."/>
        </authorList>
    </citation>
    <scope>NUCLEOTIDE SEQUENCE [LARGE SCALE GENOMIC DNA]</scope>
    <source>
        <strain evidence="5">Parrot Tar II</strain>
    </source>
</reference>
<keyword evidence="6" id="KW-1185">Reference proteome</keyword>
<evidence type="ECO:0000259" key="4">
    <source>
        <dbReference type="PROSITE" id="PS50203"/>
    </source>
</evidence>
<dbReference type="PANTHER" id="PTHR10183">
    <property type="entry name" value="CALPAIN"/>
    <property type="match status" value="1"/>
</dbReference>
<gene>
    <name evidence="5" type="ORF">LtaPh_3608000</name>
</gene>
<evidence type="ECO:0000313" key="5">
    <source>
        <dbReference type="EMBL" id="GET93145.1"/>
    </source>
</evidence>
<dbReference type="EMBL" id="BLBS01000057">
    <property type="protein sequence ID" value="GET93145.1"/>
    <property type="molecule type" value="Genomic_DNA"/>
</dbReference>
<dbReference type="InterPro" id="IPR022684">
    <property type="entry name" value="Calpain_cysteine_protease"/>
</dbReference>
<dbReference type="AlphaFoldDB" id="A0A640KVI9"/>
<dbReference type="SUPFAM" id="SSF54001">
    <property type="entry name" value="Cysteine proteinases"/>
    <property type="match status" value="1"/>
</dbReference>
<dbReference type="Proteomes" id="UP000419144">
    <property type="component" value="Unassembled WGS sequence"/>
</dbReference>
<dbReference type="SMART" id="SM00230">
    <property type="entry name" value="CysPc"/>
    <property type="match status" value="1"/>
</dbReference>
<feature type="region of interest" description="Disordered" evidence="3">
    <location>
        <begin position="165"/>
        <end position="211"/>
    </location>
</feature>
<evidence type="ECO:0000256" key="1">
    <source>
        <dbReference type="PROSITE-ProRule" id="PRU00239"/>
    </source>
</evidence>
<dbReference type="InterPro" id="IPR038765">
    <property type="entry name" value="Papain-like_cys_pep_sf"/>
</dbReference>
<keyword evidence="2" id="KW-0175">Coiled coil</keyword>
<proteinExistence type="predicted"/>
<dbReference type="GO" id="GO:0004198">
    <property type="term" value="F:calcium-dependent cysteine-type endopeptidase activity"/>
    <property type="evidence" value="ECO:0007669"/>
    <property type="project" value="InterPro"/>
</dbReference>